<evidence type="ECO:0000313" key="3">
    <source>
        <dbReference type="Proteomes" id="UP001165121"/>
    </source>
</evidence>
<feature type="region of interest" description="Disordered" evidence="1">
    <location>
        <begin position="67"/>
        <end position="103"/>
    </location>
</feature>
<proteinExistence type="predicted"/>
<dbReference type="AlphaFoldDB" id="A0A9W6XYI4"/>
<dbReference type="Proteomes" id="UP001165121">
    <property type="component" value="Unassembled WGS sequence"/>
</dbReference>
<protein>
    <submittedName>
        <fullName evidence="2">Unnamed protein product</fullName>
    </submittedName>
</protein>
<sequence>MPTCDVIVVELSKQDFIQSTPSISVPLPSIPCQVCDQSVALASTWLLENDWRELVESEAGGEYQVSEVGGNAGARTEGNGPAAVQESQTRVGPDLEQNAAEPTSFWLRRPVGRYELAEQLDEEEEDQAAENDEEEDDDEDEDEMLDDSGDGAVDGVSGVPPLLKRVKISKGGERSAGDDDFWVAFDGQVVMKSMIGMCCVSVVCCTCPMRGVGTDVAVDG</sequence>
<accession>A0A9W6XYI4</accession>
<feature type="compositionally biased region" description="Acidic residues" evidence="1">
    <location>
        <begin position="119"/>
        <end position="149"/>
    </location>
</feature>
<feature type="region of interest" description="Disordered" evidence="1">
    <location>
        <begin position="119"/>
        <end position="158"/>
    </location>
</feature>
<organism evidence="2 3">
    <name type="scientific">Phytophthora fragariaefolia</name>
    <dbReference type="NCBI Taxonomy" id="1490495"/>
    <lineage>
        <taxon>Eukaryota</taxon>
        <taxon>Sar</taxon>
        <taxon>Stramenopiles</taxon>
        <taxon>Oomycota</taxon>
        <taxon>Peronosporomycetes</taxon>
        <taxon>Peronosporales</taxon>
        <taxon>Peronosporaceae</taxon>
        <taxon>Phytophthora</taxon>
    </lineage>
</organism>
<dbReference type="EMBL" id="BSXT01002374">
    <property type="protein sequence ID" value="GMF48503.1"/>
    <property type="molecule type" value="Genomic_DNA"/>
</dbReference>
<gene>
    <name evidence="2" type="ORF">Pfra01_001875900</name>
</gene>
<name>A0A9W6XYI4_9STRA</name>
<evidence type="ECO:0000256" key="1">
    <source>
        <dbReference type="SAM" id="MobiDB-lite"/>
    </source>
</evidence>
<reference evidence="2" key="1">
    <citation type="submission" date="2023-04" db="EMBL/GenBank/DDBJ databases">
        <title>Phytophthora fragariaefolia NBRC 109709.</title>
        <authorList>
            <person name="Ichikawa N."/>
            <person name="Sato H."/>
            <person name="Tonouchi N."/>
        </authorList>
    </citation>
    <scope>NUCLEOTIDE SEQUENCE</scope>
    <source>
        <strain evidence="2">NBRC 109709</strain>
    </source>
</reference>
<evidence type="ECO:0000313" key="2">
    <source>
        <dbReference type="EMBL" id="GMF48503.1"/>
    </source>
</evidence>
<keyword evidence="3" id="KW-1185">Reference proteome</keyword>
<dbReference type="OrthoDB" id="72070at2759"/>
<comment type="caution">
    <text evidence="2">The sequence shown here is derived from an EMBL/GenBank/DDBJ whole genome shotgun (WGS) entry which is preliminary data.</text>
</comment>